<sequence length="202" mass="22935">MTLIVDLKNRVTTELRSYNNYIKSSDSLLYISKLNVKEDNACSLEFTVGDVYSTGNQQWTDFPEEGILLKCNESVIIETNEEIGVPFNMFGLVTGVGRNIQKGLFVSTGKIDPGFRARLKIGILNTNKKKQILKKGDLLCTCFFVQLESCIDAPFKEYSSSKSSLPYISNYRNKFLVFIKTYWDRILTISLALAALLWNIIK</sequence>
<evidence type="ECO:0000256" key="2">
    <source>
        <dbReference type="ARBA" id="ARBA00023080"/>
    </source>
</evidence>
<reference evidence="4 5" key="1">
    <citation type="submission" date="2019-11" db="EMBL/GenBank/DDBJ databases">
        <title>Draft genome sequences of five Paenibacillus species of dairy origin.</title>
        <authorList>
            <person name="Olajide A.M."/>
            <person name="Chen S."/>
            <person name="Lapointe G."/>
        </authorList>
    </citation>
    <scope>NUCLEOTIDE SEQUENCE [LARGE SCALE GENOMIC DNA]</scope>
    <source>
        <strain evidence="4 5">12CR55</strain>
    </source>
</reference>
<dbReference type="GO" id="GO:0006229">
    <property type="term" value="P:dUTP biosynthetic process"/>
    <property type="evidence" value="ECO:0007669"/>
    <property type="project" value="InterPro"/>
</dbReference>
<organism evidence="4 5">
    <name type="scientific">Paenibacillus woosongensis</name>
    <dbReference type="NCBI Taxonomy" id="307580"/>
    <lineage>
        <taxon>Bacteria</taxon>
        <taxon>Bacillati</taxon>
        <taxon>Bacillota</taxon>
        <taxon>Bacilli</taxon>
        <taxon>Bacillales</taxon>
        <taxon>Paenibacillaceae</taxon>
        <taxon>Paenibacillus</taxon>
    </lineage>
</organism>
<dbReference type="Proteomes" id="UP000447876">
    <property type="component" value="Unassembled WGS sequence"/>
</dbReference>
<keyword evidence="3" id="KW-1133">Transmembrane helix</keyword>
<protein>
    <recommendedName>
        <fullName evidence="6">dUTPase-like domain-containing protein</fullName>
    </recommendedName>
</protein>
<keyword evidence="3" id="KW-0472">Membrane</keyword>
<evidence type="ECO:0000256" key="3">
    <source>
        <dbReference type="SAM" id="Phobius"/>
    </source>
</evidence>
<dbReference type="EMBL" id="WNZW01000009">
    <property type="protein sequence ID" value="MUG46975.1"/>
    <property type="molecule type" value="Genomic_DNA"/>
</dbReference>
<dbReference type="GO" id="GO:0008829">
    <property type="term" value="F:dCTP deaminase activity"/>
    <property type="evidence" value="ECO:0007669"/>
    <property type="project" value="InterPro"/>
</dbReference>
<evidence type="ECO:0000256" key="1">
    <source>
        <dbReference type="ARBA" id="ARBA00022801"/>
    </source>
</evidence>
<keyword evidence="3" id="KW-0812">Transmembrane</keyword>
<dbReference type="InterPro" id="IPR011962">
    <property type="entry name" value="dCTP_deaminase"/>
</dbReference>
<dbReference type="AlphaFoldDB" id="A0A7X3CP47"/>
<name>A0A7X3CP47_9BACL</name>
<proteinExistence type="predicted"/>
<dbReference type="Gene3D" id="2.70.40.10">
    <property type="match status" value="1"/>
</dbReference>
<comment type="caution">
    <text evidence="4">The sequence shown here is derived from an EMBL/GenBank/DDBJ whole genome shotgun (WGS) entry which is preliminary data.</text>
</comment>
<accession>A0A7X3CP47</accession>
<dbReference type="SUPFAM" id="SSF51283">
    <property type="entry name" value="dUTPase-like"/>
    <property type="match status" value="1"/>
</dbReference>
<dbReference type="InterPro" id="IPR033704">
    <property type="entry name" value="dUTPase_trimeric"/>
</dbReference>
<gene>
    <name evidence="4" type="ORF">GNP95_18535</name>
</gene>
<keyword evidence="1" id="KW-0378">Hydrolase</keyword>
<evidence type="ECO:0008006" key="6">
    <source>
        <dbReference type="Google" id="ProtNLM"/>
    </source>
</evidence>
<dbReference type="InterPro" id="IPR036157">
    <property type="entry name" value="dUTPase-like_sf"/>
</dbReference>
<feature type="transmembrane region" description="Helical" evidence="3">
    <location>
        <begin position="182"/>
        <end position="201"/>
    </location>
</feature>
<keyword evidence="2" id="KW-0546">Nucleotide metabolism</keyword>
<evidence type="ECO:0000313" key="4">
    <source>
        <dbReference type="EMBL" id="MUG46975.1"/>
    </source>
</evidence>
<dbReference type="CDD" id="cd07557">
    <property type="entry name" value="trimeric_dUTPase"/>
    <property type="match status" value="1"/>
</dbReference>
<dbReference type="Pfam" id="PF22769">
    <property type="entry name" value="DCD"/>
    <property type="match status" value="1"/>
</dbReference>
<evidence type="ECO:0000313" key="5">
    <source>
        <dbReference type="Proteomes" id="UP000447876"/>
    </source>
</evidence>